<evidence type="ECO:0000256" key="4">
    <source>
        <dbReference type="ARBA" id="ARBA00023242"/>
    </source>
</evidence>
<dbReference type="GO" id="GO:0006271">
    <property type="term" value="P:DNA strand elongation involved in DNA replication"/>
    <property type="evidence" value="ECO:0007669"/>
    <property type="project" value="TreeGrafter"/>
</dbReference>
<gene>
    <name evidence="7" type="ORF">CHIRRI_LOCUS9676</name>
</gene>
<comment type="similarity">
    <text evidence="2">Belongs to the DNA polymerase delta/II small subunit family.</text>
</comment>
<dbReference type="InterPro" id="IPR041863">
    <property type="entry name" value="PolD2_C"/>
</dbReference>
<evidence type="ECO:0008006" key="9">
    <source>
        <dbReference type="Google" id="ProtNLM"/>
    </source>
</evidence>
<evidence type="ECO:0000313" key="7">
    <source>
        <dbReference type="EMBL" id="CAG9806822.1"/>
    </source>
</evidence>
<feature type="domain" description="DNA polymerase alpha/delta/epsilon subunit B" evidence="5">
    <location>
        <begin position="177"/>
        <end position="386"/>
    </location>
</feature>
<dbReference type="Gene3D" id="2.40.50.430">
    <property type="match status" value="1"/>
</dbReference>
<dbReference type="EMBL" id="OU895879">
    <property type="protein sequence ID" value="CAG9806822.1"/>
    <property type="molecule type" value="Genomic_DNA"/>
</dbReference>
<dbReference type="AlphaFoldDB" id="A0A9N9WUS2"/>
<accession>A0A9N9WUS2</accession>
<dbReference type="OrthoDB" id="3763at2759"/>
<evidence type="ECO:0000256" key="3">
    <source>
        <dbReference type="ARBA" id="ARBA00022705"/>
    </source>
</evidence>
<reference evidence="7" key="2">
    <citation type="submission" date="2022-10" db="EMBL/GenBank/DDBJ databases">
        <authorList>
            <consortium name="ENA_rothamsted_submissions"/>
            <consortium name="culmorum"/>
            <person name="King R."/>
        </authorList>
    </citation>
    <scope>NUCLEOTIDE SEQUENCE</scope>
</reference>
<dbReference type="PANTHER" id="PTHR10416:SF0">
    <property type="entry name" value="DNA POLYMERASE DELTA SUBUNIT 2"/>
    <property type="match status" value="1"/>
</dbReference>
<dbReference type="Gene3D" id="3.60.21.50">
    <property type="match status" value="1"/>
</dbReference>
<dbReference type="GO" id="GO:0043625">
    <property type="term" value="C:delta DNA polymerase complex"/>
    <property type="evidence" value="ECO:0007669"/>
    <property type="project" value="TreeGrafter"/>
</dbReference>
<dbReference type="GO" id="GO:0003677">
    <property type="term" value="F:DNA binding"/>
    <property type="evidence" value="ECO:0007669"/>
    <property type="project" value="InterPro"/>
</dbReference>
<dbReference type="Pfam" id="PF18018">
    <property type="entry name" value="DNA_pol_D_N"/>
    <property type="match status" value="1"/>
</dbReference>
<evidence type="ECO:0000256" key="1">
    <source>
        <dbReference type="ARBA" id="ARBA00004123"/>
    </source>
</evidence>
<organism evidence="7 8">
    <name type="scientific">Chironomus riparius</name>
    <dbReference type="NCBI Taxonomy" id="315576"/>
    <lineage>
        <taxon>Eukaryota</taxon>
        <taxon>Metazoa</taxon>
        <taxon>Ecdysozoa</taxon>
        <taxon>Arthropoda</taxon>
        <taxon>Hexapoda</taxon>
        <taxon>Insecta</taxon>
        <taxon>Pterygota</taxon>
        <taxon>Neoptera</taxon>
        <taxon>Endopterygota</taxon>
        <taxon>Diptera</taxon>
        <taxon>Nematocera</taxon>
        <taxon>Chironomoidea</taxon>
        <taxon>Chironomidae</taxon>
        <taxon>Chironominae</taxon>
        <taxon>Chironomus</taxon>
    </lineage>
</organism>
<dbReference type="PANTHER" id="PTHR10416">
    <property type="entry name" value="DNA POLYMERASE DELTA SUBUNIT 2"/>
    <property type="match status" value="1"/>
</dbReference>
<dbReference type="Proteomes" id="UP001153620">
    <property type="component" value="Chromosome 3"/>
</dbReference>
<keyword evidence="8" id="KW-1185">Reference proteome</keyword>
<proteinExistence type="inferred from homology"/>
<keyword evidence="3" id="KW-0235">DNA replication</keyword>
<dbReference type="Pfam" id="PF04042">
    <property type="entry name" value="DNA_pol_E_B"/>
    <property type="match status" value="1"/>
</dbReference>
<sequence length="443" mass="49769">MSLSRVGCTYENQSSKFYRNDQDFQRQFFKIYESRLKQLGDLLKHKINAKHGTKYPIKMISDLSEDDPAKCILIGNIYKHMELKPSILKEIAEENQLAPLPPPQDYNQPSDEIILEDNIQRIKLCGKINTAELVTGIVVAVLGYTEGAGKFQVDELILYESGPEVPLKVLDISPLLVFISGIDLANTETPSLPLDLFQQWAYGNLEMGSSPTQYCPSNVVRIVIAGNSTRASAPKKQKNVNSTNLRAIDTKGMVEGVRTFDEFLFHLSQSVAVDVMPGEYDPSNVMLPQQPFHHCLFPRSSVNRALTGVPNPYQFSIEDRIILGTSGQNIKDIMKFSTTDDPLECMKNTLKWSHLAPTCPDTLPCYPYYDQDPFVITECPHVYFSAHDSNVLLTEIYENSNSQKTRLVCIPSFQKSQTVAIVNLNTLECDGMSFSTAIDMDEE</sequence>
<comment type="subcellular location">
    <subcellularLocation>
        <location evidence="1">Nucleus</location>
    </subcellularLocation>
</comment>
<evidence type="ECO:0000313" key="8">
    <source>
        <dbReference type="Proteomes" id="UP001153620"/>
    </source>
</evidence>
<feature type="domain" description="DNA polymerase delta subunit OB-fold" evidence="6">
    <location>
        <begin position="27"/>
        <end position="155"/>
    </location>
</feature>
<dbReference type="InterPro" id="IPR040663">
    <property type="entry name" value="DNA_pol_D_N"/>
</dbReference>
<dbReference type="InterPro" id="IPR024826">
    <property type="entry name" value="DNA_pol_delta/II_ssu"/>
</dbReference>
<dbReference type="InterPro" id="IPR007185">
    <property type="entry name" value="DNA_pol_a/d/e_bsu"/>
</dbReference>
<protein>
    <recommendedName>
        <fullName evidence="9">DNA polymerase delta small subunit</fullName>
    </recommendedName>
</protein>
<reference evidence="7" key="1">
    <citation type="submission" date="2022-01" db="EMBL/GenBank/DDBJ databases">
        <authorList>
            <person name="King R."/>
        </authorList>
    </citation>
    <scope>NUCLEOTIDE SEQUENCE</scope>
</reference>
<dbReference type="CDD" id="cd07387">
    <property type="entry name" value="MPP_PolD2_C"/>
    <property type="match status" value="1"/>
</dbReference>
<evidence type="ECO:0000259" key="6">
    <source>
        <dbReference type="Pfam" id="PF18018"/>
    </source>
</evidence>
<keyword evidence="4" id="KW-0539">Nucleus</keyword>
<evidence type="ECO:0000259" key="5">
    <source>
        <dbReference type="Pfam" id="PF04042"/>
    </source>
</evidence>
<evidence type="ECO:0000256" key="2">
    <source>
        <dbReference type="ARBA" id="ARBA00006035"/>
    </source>
</evidence>
<name>A0A9N9WUS2_9DIPT</name>